<dbReference type="AlphaFoldDB" id="B1FJC4"/>
<gene>
    <name evidence="2" type="ORF">BamIOP4010DRAFT_4135</name>
</gene>
<accession>B1FJC4</accession>
<evidence type="ECO:0000313" key="3">
    <source>
        <dbReference type="Proteomes" id="UP000005463"/>
    </source>
</evidence>
<evidence type="ECO:0000313" key="2">
    <source>
        <dbReference type="EMBL" id="EDT02348.1"/>
    </source>
</evidence>
<comment type="caution">
    <text evidence="2">The sequence shown here is derived from an EMBL/GenBank/DDBJ whole genome shotgun (WGS) entry which is preliminary data.</text>
</comment>
<dbReference type="Proteomes" id="UP000005463">
    <property type="component" value="Unassembled WGS sequence"/>
</dbReference>
<protein>
    <submittedName>
        <fullName evidence="2">Uncharacterized protein</fullName>
    </submittedName>
</protein>
<feature type="compositionally biased region" description="Polar residues" evidence="1">
    <location>
        <begin position="45"/>
        <end position="56"/>
    </location>
</feature>
<reference evidence="2 3" key="1">
    <citation type="submission" date="2008-03" db="EMBL/GenBank/DDBJ databases">
        <title>Sequencing of the draft genome and assembly of Burkholderia ambifaria IOP40-10.</title>
        <authorList>
            <consortium name="US DOE Joint Genome Institute (JGI-PGF)"/>
            <person name="Copeland A."/>
            <person name="Lucas S."/>
            <person name="Lapidus A."/>
            <person name="Glavina del Rio T."/>
            <person name="Dalin E."/>
            <person name="Tice H."/>
            <person name="Bruce D."/>
            <person name="Goodwin L."/>
            <person name="Pitluck S."/>
            <person name="Larimer F."/>
            <person name="Land M.L."/>
            <person name="Hauser L."/>
            <person name="Tiedje J."/>
            <person name="Richardson P."/>
        </authorList>
    </citation>
    <scope>NUCLEOTIDE SEQUENCE [LARGE SCALE GENOMIC DNA]</scope>
    <source>
        <strain evidence="2 3">IOP40-10</strain>
    </source>
</reference>
<name>B1FJC4_9BURK</name>
<feature type="region of interest" description="Disordered" evidence="1">
    <location>
        <begin position="1"/>
        <end position="56"/>
    </location>
</feature>
<feature type="compositionally biased region" description="Low complexity" evidence="1">
    <location>
        <begin position="32"/>
        <end position="41"/>
    </location>
</feature>
<dbReference type="EMBL" id="ABLC01000121">
    <property type="protein sequence ID" value="EDT02348.1"/>
    <property type="molecule type" value="Genomic_DNA"/>
</dbReference>
<proteinExistence type="predicted"/>
<organism evidence="2 3">
    <name type="scientific">Burkholderia ambifaria IOP40-10</name>
    <dbReference type="NCBI Taxonomy" id="396596"/>
    <lineage>
        <taxon>Bacteria</taxon>
        <taxon>Pseudomonadati</taxon>
        <taxon>Pseudomonadota</taxon>
        <taxon>Betaproteobacteria</taxon>
        <taxon>Burkholderiales</taxon>
        <taxon>Burkholderiaceae</taxon>
        <taxon>Burkholderia</taxon>
        <taxon>Burkholderia cepacia complex</taxon>
    </lineage>
</organism>
<evidence type="ECO:0000256" key="1">
    <source>
        <dbReference type="SAM" id="MobiDB-lite"/>
    </source>
</evidence>
<sequence length="56" mass="5755">MPWLRPGLAVSGAHEKGRPKAPRAMRAGGVQSSSASANSTALNGCRSSTFSPTPMK</sequence>